<dbReference type="AlphaFoldDB" id="D8M3A8"/>
<dbReference type="EMBL" id="FN668650">
    <property type="protein sequence ID" value="CBK22381.2"/>
    <property type="molecule type" value="Genomic_DNA"/>
</dbReference>
<evidence type="ECO:0000313" key="3">
    <source>
        <dbReference type="Proteomes" id="UP000008312"/>
    </source>
</evidence>
<dbReference type="RefSeq" id="XP_012896429.1">
    <property type="nucleotide sequence ID" value="XM_013040975.1"/>
</dbReference>
<accession>D8M3A8</accession>
<gene>
    <name evidence="2" type="ORF">GSBLH_T00002502001</name>
</gene>
<evidence type="ECO:0000256" key="1">
    <source>
        <dbReference type="ARBA" id="ARBA00022679"/>
    </source>
</evidence>
<keyword evidence="3" id="KW-1185">Reference proteome</keyword>
<dbReference type="Gene3D" id="3.40.50.150">
    <property type="entry name" value="Vaccinia Virus protein VP39"/>
    <property type="match status" value="1"/>
</dbReference>
<dbReference type="PANTHER" id="PTHR43861:SF3">
    <property type="entry name" value="PUTATIVE (AFU_ORTHOLOGUE AFUA_2G14390)-RELATED"/>
    <property type="match status" value="1"/>
</dbReference>
<keyword evidence="1" id="KW-0808">Transferase</keyword>
<reference evidence="2" key="1">
    <citation type="submission" date="2010-02" db="EMBL/GenBank/DDBJ databases">
        <title>Sequencing and annotation of the Blastocystis hominis genome.</title>
        <authorList>
            <person name="Wincker P."/>
        </authorList>
    </citation>
    <scope>NUCLEOTIDE SEQUENCE</scope>
    <source>
        <strain evidence="2">Singapore isolate B</strain>
    </source>
</reference>
<dbReference type="CDD" id="cd02440">
    <property type="entry name" value="AdoMet_MTases"/>
    <property type="match status" value="1"/>
</dbReference>
<dbReference type="GeneID" id="24919665"/>
<dbReference type="Pfam" id="PF13489">
    <property type="entry name" value="Methyltransf_23"/>
    <property type="match status" value="1"/>
</dbReference>
<dbReference type="OrthoDB" id="3647at2759"/>
<dbReference type="SUPFAM" id="SSF53335">
    <property type="entry name" value="S-adenosyl-L-methionine-dependent methyltransferases"/>
    <property type="match status" value="1"/>
</dbReference>
<dbReference type="InParanoid" id="D8M3A8"/>
<proteinExistence type="predicted"/>
<dbReference type="InterPro" id="IPR029063">
    <property type="entry name" value="SAM-dependent_MTases_sf"/>
</dbReference>
<evidence type="ECO:0008006" key="4">
    <source>
        <dbReference type="Google" id="ProtNLM"/>
    </source>
</evidence>
<sequence length="250" mass="28559">MSEFDEVVPTFILTESIHDLCSRQIARAIKKNQWLKEEDSVMDFGCGIGSFSYILLEEIGYKSCLGVDSSEKMVARYNKTAKENHWDDKMKAICKFIENPDELNGEKFDVIVSLKTFHHIPNPVETITLLKSYLKPQGRLIIADLKLDAHSPIYHRSVAEPPVCHGFTQETMREYMEKAGFKVDVETVNVVHFLECLDHEAAKVEYDALPPFEGRVDRMDLDKLPPMIHLGPKYFEKDVFPFIVACGTLA</sequence>
<dbReference type="PANTHER" id="PTHR43861">
    <property type="entry name" value="TRANS-ACONITATE 2-METHYLTRANSFERASE-RELATED"/>
    <property type="match status" value="1"/>
</dbReference>
<name>D8M3A8_BLAHO</name>
<dbReference type="Proteomes" id="UP000008312">
    <property type="component" value="Unassembled WGS sequence"/>
</dbReference>
<dbReference type="GO" id="GO:0016740">
    <property type="term" value="F:transferase activity"/>
    <property type="evidence" value="ECO:0007669"/>
    <property type="project" value="UniProtKB-KW"/>
</dbReference>
<evidence type="ECO:0000313" key="2">
    <source>
        <dbReference type="EMBL" id="CBK22381.2"/>
    </source>
</evidence>
<dbReference type="OMA" id="HITWHHI"/>
<protein>
    <recommendedName>
        <fullName evidence="4">Methyltransferase domain-containing protein</fullName>
    </recommendedName>
</protein>
<organism evidence="2">
    <name type="scientific">Blastocystis hominis</name>
    <dbReference type="NCBI Taxonomy" id="12968"/>
    <lineage>
        <taxon>Eukaryota</taxon>
        <taxon>Sar</taxon>
        <taxon>Stramenopiles</taxon>
        <taxon>Bigyra</taxon>
        <taxon>Opalozoa</taxon>
        <taxon>Opalinata</taxon>
        <taxon>Blastocystidae</taxon>
        <taxon>Blastocystis</taxon>
    </lineage>
</organism>